<dbReference type="Proteomes" id="UP001549320">
    <property type="component" value="Unassembled WGS sequence"/>
</dbReference>
<evidence type="ECO:0000313" key="10">
    <source>
        <dbReference type="Proteomes" id="UP001549320"/>
    </source>
</evidence>
<dbReference type="RefSeq" id="WP_354441719.1">
    <property type="nucleotide sequence ID" value="NZ_JBEPSH010000002.1"/>
</dbReference>
<feature type="domain" description="2Fe-2S ferredoxin-type" evidence="7">
    <location>
        <begin position="237"/>
        <end position="322"/>
    </location>
</feature>
<evidence type="ECO:0000256" key="2">
    <source>
        <dbReference type="ARBA" id="ARBA00022714"/>
    </source>
</evidence>
<accession>A0ABV2Q4S9</accession>
<dbReference type="CDD" id="cd00207">
    <property type="entry name" value="fer2"/>
    <property type="match status" value="1"/>
</dbReference>
<comment type="caution">
    <text evidence="9">The sequence shown here is derived from an EMBL/GenBank/DDBJ whole genome shotgun (WGS) entry which is preliminary data.</text>
</comment>
<dbReference type="PROSITE" id="PS51384">
    <property type="entry name" value="FAD_FR"/>
    <property type="match status" value="1"/>
</dbReference>
<evidence type="ECO:0000256" key="3">
    <source>
        <dbReference type="ARBA" id="ARBA00022723"/>
    </source>
</evidence>
<evidence type="ECO:0000259" key="7">
    <source>
        <dbReference type="PROSITE" id="PS51085"/>
    </source>
</evidence>
<evidence type="ECO:0000259" key="8">
    <source>
        <dbReference type="PROSITE" id="PS51384"/>
    </source>
</evidence>
<dbReference type="SUPFAM" id="SSF54292">
    <property type="entry name" value="2Fe-2S ferredoxin-like"/>
    <property type="match status" value="1"/>
</dbReference>
<keyword evidence="1" id="KW-0285">Flavoprotein</keyword>
<dbReference type="InterPro" id="IPR012675">
    <property type="entry name" value="Beta-grasp_dom_sf"/>
</dbReference>
<keyword evidence="10" id="KW-1185">Reference proteome</keyword>
<dbReference type="InterPro" id="IPR006058">
    <property type="entry name" value="2Fe2S_fd_BS"/>
</dbReference>
<dbReference type="SUPFAM" id="SSF52343">
    <property type="entry name" value="Ferredoxin reductase-like, C-terminal NADP-linked domain"/>
    <property type="match status" value="1"/>
</dbReference>
<evidence type="ECO:0000256" key="6">
    <source>
        <dbReference type="ARBA" id="ARBA00023014"/>
    </source>
</evidence>
<dbReference type="Gene3D" id="3.40.50.80">
    <property type="entry name" value="Nucleotide-binding domain of ferredoxin-NADP reductase (FNR) module"/>
    <property type="match status" value="1"/>
</dbReference>
<dbReference type="InterPro" id="IPR036010">
    <property type="entry name" value="2Fe-2S_ferredoxin-like_sf"/>
</dbReference>
<evidence type="ECO:0000313" key="9">
    <source>
        <dbReference type="EMBL" id="MET4575932.1"/>
    </source>
</evidence>
<dbReference type="Pfam" id="PF00175">
    <property type="entry name" value="NAD_binding_1"/>
    <property type="match status" value="1"/>
</dbReference>
<dbReference type="Pfam" id="PF00111">
    <property type="entry name" value="Fer2"/>
    <property type="match status" value="1"/>
</dbReference>
<protein>
    <submittedName>
        <fullName evidence="9">Ferredoxin-NADP reductase</fullName>
        <ecNumber evidence="9">1.1.1.404</ecNumber>
    </submittedName>
</protein>
<dbReference type="PROSITE" id="PS51085">
    <property type="entry name" value="2FE2S_FER_2"/>
    <property type="match status" value="1"/>
</dbReference>
<dbReference type="PANTHER" id="PTHR47354:SF1">
    <property type="entry name" value="CARNITINE MONOOXYGENASE REDUCTASE SUBUNIT"/>
    <property type="match status" value="1"/>
</dbReference>
<dbReference type="InterPro" id="IPR050415">
    <property type="entry name" value="MRET"/>
</dbReference>
<keyword evidence="3" id="KW-0479">Metal-binding</keyword>
<dbReference type="GO" id="GO:0016491">
    <property type="term" value="F:oxidoreductase activity"/>
    <property type="evidence" value="ECO:0007669"/>
    <property type="project" value="UniProtKB-KW"/>
</dbReference>
<dbReference type="InterPro" id="IPR017938">
    <property type="entry name" value="Riboflavin_synthase-like_b-brl"/>
</dbReference>
<dbReference type="EMBL" id="JBEPSH010000002">
    <property type="protein sequence ID" value="MET4575932.1"/>
    <property type="molecule type" value="Genomic_DNA"/>
</dbReference>
<dbReference type="PANTHER" id="PTHR47354">
    <property type="entry name" value="NADH OXIDOREDUCTASE HCR"/>
    <property type="match status" value="1"/>
</dbReference>
<evidence type="ECO:0000256" key="5">
    <source>
        <dbReference type="ARBA" id="ARBA00023004"/>
    </source>
</evidence>
<keyword evidence="2" id="KW-0001">2Fe-2S</keyword>
<evidence type="ECO:0000256" key="4">
    <source>
        <dbReference type="ARBA" id="ARBA00023002"/>
    </source>
</evidence>
<keyword evidence="4 9" id="KW-0560">Oxidoreductase</keyword>
<dbReference type="CDD" id="cd06185">
    <property type="entry name" value="PDR_like"/>
    <property type="match status" value="1"/>
</dbReference>
<gene>
    <name evidence="9" type="ORF">ABIE13_001032</name>
</gene>
<dbReference type="SUPFAM" id="SSF63380">
    <property type="entry name" value="Riboflavin synthase domain-like"/>
    <property type="match status" value="1"/>
</dbReference>
<keyword evidence="6" id="KW-0411">Iron-sulfur</keyword>
<organism evidence="9 10">
    <name type="scientific">Ottowia thiooxydans</name>
    <dbReference type="NCBI Taxonomy" id="219182"/>
    <lineage>
        <taxon>Bacteria</taxon>
        <taxon>Pseudomonadati</taxon>
        <taxon>Pseudomonadota</taxon>
        <taxon>Betaproteobacteria</taxon>
        <taxon>Burkholderiales</taxon>
        <taxon>Comamonadaceae</taxon>
        <taxon>Ottowia</taxon>
    </lineage>
</organism>
<dbReference type="PROSITE" id="PS00197">
    <property type="entry name" value="2FE2S_FER_1"/>
    <property type="match status" value="1"/>
</dbReference>
<dbReference type="InterPro" id="IPR017927">
    <property type="entry name" value="FAD-bd_FR_type"/>
</dbReference>
<dbReference type="EC" id="1.1.1.404" evidence="9"/>
<feature type="domain" description="FAD-binding FR-type" evidence="8">
    <location>
        <begin position="4"/>
        <end position="107"/>
    </location>
</feature>
<dbReference type="InterPro" id="IPR039261">
    <property type="entry name" value="FNR_nucleotide-bd"/>
</dbReference>
<dbReference type="Gene3D" id="3.10.20.30">
    <property type="match status" value="1"/>
</dbReference>
<name>A0ABV2Q4S9_9BURK</name>
<proteinExistence type="predicted"/>
<dbReference type="Gene3D" id="2.40.30.10">
    <property type="entry name" value="Translation factors"/>
    <property type="match status" value="1"/>
</dbReference>
<reference evidence="9 10" key="1">
    <citation type="submission" date="2024-06" db="EMBL/GenBank/DDBJ databases">
        <title>Sorghum-associated microbial communities from plants grown in Nebraska, USA.</title>
        <authorList>
            <person name="Schachtman D."/>
        </authorList>
    </citation>
    <scope>NUCLEOTIDE SEQUENCE [LARGE SCALE GENOMIC DNA]</scope>
    <source>
        <strain evidence="9 10">2709</strain>
    </source>
</reference>
<dbReference type="InterPro" id="IPR001433">
    <property type="entry name" value="OxRdtase_FAD/NAD-bd"/>
</dbReference>
<keyword evidence="5" id="KW-0408">Iron</keyword>
<sequence length="322" mass="34852">MTMAETLQVQVKSVSHEADGILLFEFRPVPPLMQLPVFSAGAHIDLQLPNGLIRSYSLISMPGGVHHYVIGVNKDPHSRGGSLYVHERMRPGDVITISHPRNNFPLEEDADHSVLVAGGIGITPLWSMIQRLETLGRSWELYYAARSRRNAAFLQELRLLSDVHPAKVHLSFSEEPGGAMLDLVKIVAVAPSAAHLYCCGPVPMIEAFEKAAAGRPPARVHTEFFAAREKPDMAGGFTVELARSGMIVSVATGKTILDALLDAGVNAPYSCQEGICGTCQVNVLGGIPDHRDLVLSEAERADNKTMLICCSGSKSDRLVIDL</sequence>
<dbReference type="PRINTS" id="PR00409">
    <property type="entry name" value="PHDIOXRDTASE"/>
</dbReference>
<dbReference type="InterPro" id="IPR001041">
    <property type="entry name" value="2Fe-2S_ferredoxin-type"/>
</dbReference>
<evidence type="ECO:0000256" key="1">
    <source>
        <dbReference type="ARBA" id="ARBA00022630"/>
    </source>
</evidence>